<keyword evidence="1 5" id="KW-0732">Signal</keyword>
<keyword evidence="8" id="KW-1185">Reference proteome</keyword>
<keyword evidence="2" id="KW-1015">Disulfide bond</keyword>
<dbReference type="Gene3D" id="2.10.90.10">
    <property type="entry name" value="Cystine-knot cytokines"/>
    <property type="match status" value="1"/>
</dbReference>
<evidence type="ECO:0000259" key="6">
    <source>
        <dbReference type="Pfam" id="PF16077"/>
    </source>
</evidence>
<dbReference type="STRING" id="139723.A0A182M796"/>
<reference evidence="7" key="2">
    <citation type="submission" date="2020-05" db="UniProtKB">
        <authorList>
            <consortium name="EnsemblMetazoa"/>
        </authorList>
    </citation>
    <scope>IDENTIFICATION</scope>
    <source>
        <strain evidence="7">A-37</strain>
    </source>
</reference>
<dbReference type="GO" id="GO:0005615">
    <property type="term" value="C:extracellular space"/>
    <property type="evidence" value="ECO:0007669"/>
    <property type="project" value="UniProtKB-ARBA"/>
</dbReference>
<dbReference type="GO" id="GO:0021556">
    <property type="term" value="P:central nervous system formation"/>
    <property type="evidence" value="ECO:0007669"/>
    <property type="project" value="TreeGrafter"/>
</dbReference>
<dbReference type="AlphaFoldDB" id="A0A182M796"/>
<dbReference type="GO" id="GO:0008083">
    <property type="term" value="F:growth factor activity"/>
    <property type="evidence" value="ECO:0007669"/>
    <property type="project" value="TreeGrafter"/>
</dbReference>
<evidence type="ECO:0000256" key="2">
    <source>
        <dbReference type="ARBA" id="ARBA00023157"/>
    </source>
</evidence>
<proteinExistence type="predicted"/>
<dbReference type="Pfam" id="PF16077">
    <property type="entry name" value="Spaetzle"/>
    <property type="match status" value="1"/>
</dbReference>
<dbReference type="InterPro" id="IPR052444">
    <property type="entry name" value="Spz/Toll_ligand-like"/>
</dbReference>
<dbReference type="InterPro" id="IPR032104">
    <property type="entry name" value="Spaetzle"/>
</dbReference>
<dbReference type="Proteomes" id="UP000075883">
    <property type="component" value="Unassembled WGS sequence"/>
</dbReference>
<evidence type="ECO:0000256" key="3">
    <source>
        <dbReference type="ARBA" id="ARBA00023180"/>
    </source>
</evidence>
<protein>
    <recommendedName>
        <fullName evidence="6">Spaetzle domain-containing protein</fullName>
    </recommendedName>
</protein>
<evidence type="ECO:0000313" key="8">
    <source>
        <dbReference type="Proteomes" id="UP000075883"/>
    </source>
</evidence>
<sequence length="316" mass="35918">MAHHKISRALLILFTFQLYIDSLNANPQTFGPLIRDRAIRDRQQTSEEDLNANIERIFHKDLKMTTSHKDQSTDEVEPSPTELVSRSYAGGTLRPKRPSSSNNNRQNAMLLVIRDADGKLVPQFSNNTKRELLTSAPKEDPHSSNEFDGSLVLKLAPGSDLLKNPVFENGSYPEDYPHDMINRILESHKGLYDDWFEDKIKREPLATRTNSEADMYLCSSSPRTEYPTFIPAGNRYIINVQGFYQPVVFELCNGKNSNCSKSTTTARNYELKCVQTYRNYKLFAAPARGSNTNKFEFIDIRYPACCKCAQISKGAK</sequence>
<feature type="chain" id="PRO_5008128066" description="Spaetzle domain-containing protein" evidence="5">
    <location>
        <begin position="26"/>
        <end position="316"/>
    </location>
</feature>
<feature type="compositionally biased region" description="Basic and acidic residues" evidence="4">
    <location>
        <begin position="62"/>
        <end position="72"/>
    </location>
</feature>
<name>A0A182M796_9DIPT</name>
<organism evidence="7 8">
    <name type="scientific">Anopheles culicifacies</name>
    <dbReference type="NCBI Taxonomy" id="139723"/>
    <lineage>
        <taxon>Eukaryota</taxon>
        <taxon>Metazoa</taxon>
        <taxon>Ecdysozoa</taxon>
        <taxon>Arthropoda</taxon>
        <taxon>Hexapoda</taxon>
        <taxon>Insecta</taxon>
        <taxon>Pterygota</taxon>
        <taxon>Neoptera</taxon>
        <taxon>Endopterygota</taxon>
        <taxon>Diptera</taxon>
        <taxon>Nematocera</taxon>
        <taxon>Culicoidea</taxon>
        <taxon>Culicidae</taxon>
        <taxon>Anophelinae</taxon>
        <taxon>Anopheles</taxon>
        <taxon>culicifacies species complex</taxon>
    </lineage>
</organism>
<evidence type="ECO:0000256" key="4">
    <source>
        <dbReference type="SAM" id="MobiDB-lite"/>
    </source>
</evidence>
<accession>A0A182M796</accession>
<feature type="signal peptide" evidence="5">
    <location>
        <begin position="1"/>
        <end position="25"/>
    </location>
</feature>
<evidence type="ECO:0000313" key="7">
    <source>
        <dbReference type="EnsemblMetazoa" id="ACUA011248-PA"/>
    </source>
</evidence>
<dbReference type="GO" id="GO:0045087">
    <property type="term" value="P:innate immune response"/>
    <property type="evidence" value="ECO:0007669"/>
    <property type="project" value="TreeGrafter"/>
</dbReference>
<dbReference type="PANTHER" id="PTHR23199">
    <property type="entry name" value="NEUROTROPHIN 1-RELATED"/>
    <property type="match status" value="1"/>
</dbReference>
<dbReference type="EnsemblMetazoa" id="ACUA011248-RA">
    <property type="protein sequence ID" value="ACUA011248-PA"/>
    <property type="gene ID" value="ACUA011248"/>
</dbReference>
<evidence type="ECO:0000256" key="1">
    <source>
        <dbReference type="ARBA" id="ARBA00022729"/>
    </source>
</evidence>
<keyword evidence="3" id="KW-0325">Glycoprotein</keyword>
<feature type="domain" description="Spaetzle" evidence="6">
    <location>
        <begin position="217"/>
        <end position="309"/>
    </location>
</feature>
<dbReference type="InterPro" id="IPR029034">
    <property type="entry name" value="Cystine-knot_cytokine"/>
</dbReference>
<dbReference type="VEuPathDB" id="VectorBase:ACUA011248"/>
<reference evidence="8" key="1">
    <citation type="submission" date="2013-09" db="EMBL/GenBank/DDBJ databases">
        <title>The Genome Sequence of Anopheles culicifacies species A.</title>
        <authorList>
            <consortium name="The Broad Institute Genomics Platform"/>
            <person name="Neafsey D.E."/>
            <person name="Besansky N."/>
            <person name="Howell P."/>
            <person name="Walton C."/>
            <person name="Young S.K."/>
            <person name="Zeng Q."/>
            <person name="Gargeya S."/>
            <person name="Fitzgerald M."/>
            <person name="Haas B."/>
            <person name="Abouelleil A."/>
            <person name="Allen A.W."/>
            <person name="Alvarado L."/>
            <person name="Arachchi H.M."/>
            <person name="Berlin A.M."/>
            <person name="Chapman S.B."/>
            <person name="Gainer-Dewar J."/>
            <person name="Goldberg J."/>
            <person name="Griggs A."/>
            <person name="Gujja S."/>
            <person name="Hansen M."/>
            <person name="Howarth C."/>
            <person name="Imamovic A."/>
            <person name="Ireland A."/>
            <person name="Larimer J."/>
            <person name="McCowan C."/>
            <person name="Murphy C."/>
            <person name="Pearson M."/>
            <person name="Poon T.W."/>
            <person name="Priest M."/>
            <person name="Roberts A."/>
            <person name="Saif S."/>
            <person name="Shea T."/>
            <person name="Sisk P."/>
            <person name="Sykes S."/>
            <person name="Wortman J."/>
            <person name="Nusbaum C."/>
            <person name="Birren B."/>
        </authorList>
    </citation>
    <scope>NUCLEOTIDE SEQUENCE [LARGE SCALE GENOMIC DNA]</scope>
    <source>
        <strain evidence="8">A-37</strain>
    </source>
</reference>
<evidence type="ECO:0000256" key="5">
    <source>
        <dbReference type="SAM" id="SignalP"/>
    </source>
</evidence>
<dbReference type="PANTHER" id="PTHR23199:SF12">
    <property type="entry name" value="NEUROTROPHIN 1-RELATED"/>
    <property type="match status" value="1"/>
</dbReference>
<feature type="region of interest" description="Disordered" evidence="4">
    <location>
        <begin position="62"/>
        <end position="105"/>
    </location>
</feature>
<dbReference type="SUPFAM" id="SSF57501">
    <property type="entry name" value="Cystine-knot cytokines"/>
    <property type="match status" value="1"/>
</dbReference>
<dbReference type="GO" id="GO:0005121">
    <property type="term" value="F:Toll binding"/>
    <property type="evidence" value="ECO:0007669"/>
    <property type="project" value="TreeGrafter"/>
</dbReference>
<dbReference type="EMBL" id="AXCM01000046">
    <property type="status" value="NOT_ANNOTATED_CDS"/>
    <property type="molecule type" value="Genomic_DNA"/>
</dbReference>